<dbReference type="Proteomes" id="UP001501591">
    <property type="component" value="Unassembled WGS sequence"/>
</dbReference>
<protein>
    <recommendedName>
        <fullName evidence="3">Protein ImuA</fullName>
    </recommendedName>
</protein>
<name>A0ABP7NEC6_9MICO</name>
<evidence type="ECO:0000313" key="1">
    <source>
        <dbReference type="EMBL" id="GAA3944448.1"/>
    </source>
</evidence>
<accession>A0ABP7NEC6</accession>
<keyword evidence="2" id="KW-1185">Reference proteome</keyword>
<reference evidence="2" key="1">
    <citation type="journal article" date="2019" name="Int. J. Syst. Evol. Microbiol.">
        <title>The Global Catalogue of Microorganisms (GCM) 10K type strain sequencing project: providing services to taxonomists for standard genome sequencing and annotation.</title>
        <authorList>
            <consortium name="The Broad Institute Genomics Platform"/>
            <consortium name="The Broad Institute Genome Sequencing Center for Infectious Disease"/>
            <person name="Wu L."/>
            <person name="Ma J."/>
        </authorList>
    </citation>
    <scope>NUCLEOTIDE SEQUENCE [LARGE SCALE GENOMIC DNA]</scope>
    <source>
        <strain evidence="2">JCM 17024</strain>
    </source>
</reference>
<dbReference type="EMBL" id="BAABCP010000001">
    <property type="protein sequence ID" value="GAA3944448.1"/>
    <property type="molecule type" value="Genomic_DNA"/>
</dbReference>
<dbReference type="RefSeq" id="WP_344819715.1">
    <property type="nucleotide sequence ID" value="NZ_BAABCP010000001.1"/>
</dbReference>
<gene>
    <name evidence="1" type="ORF">GCM10022383_22890</name>
</gene>
<evidence type="ECO:0008006" key="3">
    <source>
        <dbReference type="Google" id="ProtNLM"/>
    </source>
</evidence>
<evidence type="ECO:0000313" key="2">
    <source>
        <dbReference type="Proteomes" id="UP001501591"/>
    </source>
</evidence>
<proteinExistence type="predicted"/>
<sequence>MSIGTITALSAADERAGDVLRLRREIGRMQRRRGDDTVLPLPPVLQGLLPEQGLRTGAVYSVSPSPSLLFALMSTVSQRGGWCAAVGMPTLGIEAAAAFGIELSRLILVPSPGQRWLAVVSALAEVVPLLAVHPTGGVREEEAARLAARLRDRGCTVLTTASWPRSEGMISLQDPHWEGIGEGWGLLTERMVTVAAQTRSAPHPRSMRVRLPDDRGRIGVVPITAGERSSASVRRTVEPVRGPWAAAS</sequence>
<organism evidence="1 2">
    <name type="scientific">Microbacterium soli</name>
    <dbReference type="NCBI Taxonomy" id="446075"/>
    <lineage>
        <taxon>Bacteria</taxon>
        <taxon>Bacillati</taxon>
        <taxon>Actinomycetota</taxon>
        <taxon>Actinomycetes</taxon>
        <taxon>Micrococcales</taxon>
        <taxon>Microbacteriaceae</taxon>
        <taxon>Microbacterium</taxon>
    </lineage>
</organism>
<comment type="caution">
    <text evidence="1">The sequence shown here is derived from an EMBL/GenBank/DDBJ whole genome shotgun (WGS) entry which is preliminary data.</text>
</comment>